<dbReference type="GeneID" id="24439482"/>
<reference evidence="3" key="1">
    <citation type="journal article" date="2006" name="PLoS Biol.">
        <title>Macronuclear genome sequence of the ciliate Tetrahymena thermophila, a model eukaryote.</title>
        <authorList>
            <person name="Eisen J.A."/>
            <person name="Coyne R.S."/>
            <person name="Wu M."/>
            <person name="Wu D."/>
            <person name="Thiagarajan M."/>
            <person name="Wortman J.R."/>
            <person name="Badger J.H."/>
            <person name="Ren Q."/>
            <person name="Amedeo P."/>
            <person name="Jones K.M."/>
            <person name="Tallon L.J."/>
            <person name="Delcher A.L."/>
            <person name="Salzberg S.L."/>
            <person name="Silva J.C."/>
            <person name="Haas B.J."/>
            <person name="Majoros W.H."/>
            <person name="Farzad M."/>
            <person name="Carlton J.M."/>
            <person name="Smith R.K. Jr."/>
            <person name="Garg J."/>
            <person name="Pearlman R.E."/>
            <person name="Karrer K.M."/>
            <person name="Sun L."/>
            <person name="Manning G."/>
            <person name="Elde N.C."/>
            <person name="Turkewitz A.P."/>
            <person name="Asai D.J."/>
            <person name="Wilkes D.E."/>
            <person name="Wang Y."/>
            <person name="Cai H."/>
            <person name="Collins K."/>
            <person name="Stewart B.A."/>
            <person name="Lee S.R."/>
            <person name="Wilamowska K."/>
            <person name="Weinberg Z."/>
            <person name="Ruzzo W.L."/>
            <person name="Wloga D."/>
            <person name="Gaertig J."/>
            <person name="Frankel J."/>
            <person name="Tsao C.-C."/>
            <person name="Gorovsky M.A."/>
            <person name="Keeling P.J."/>
            <person name="Waller R.F."/>
            <person name="Patron N.J."/>
            <person name="Cherry J.M."/>
            <person name="Stover N.A."/>
            <person name="Krieger C.J."/>
            <person name="del Toro C."/>
            <person name="Ryder H.F."/>
            <person name="Williamson S.C."/>
            <person name="Barbeau R.A."/>
            <person name="Hamilton E.P."/>
            <person name="Orias E."/>
        </authorList>
    </citation>
    <scope>NUCLEOTIDE SEQUENCE [LARGE SCALE GENOMIC DNA]</scope>
    <source>
        <strain evidence="3">SB210</strain>
    </source>
</reference>
<gene>
    <name evidence="2" type="ORF">TTHERM_000538611</name>
</gene>
<dbReference type="EMBL" id="GG662849">
    <property type="protein sequence ID" value="EWS76413.1"/>
    <property type="molecule type" value="Genomic_DNA"/>
</dbReference>
<accession>W7XH20</accession>
<proteinExistence type="predicted"/>
<organism evidence="2 3">
    <name type="scientific">Tetrahymena thermophila (strain SB210)</name>
    <dbReference type="NCBI Taxonomy" id="312017"/>
    <lineage>
        <taxon>Eukaryota</taxon>
        <taxon>Sar</taxon>
        <taxon>Alveolata</taxon>
        <taxon>Ciliophora</taxon>
        <taxon>Intramacronucleata</taxon>
        <taxon>Oligohymenophorea</taxon>
        <taxon>Hymenostomatida</taxon>
        <taxon>Tetrahymenina</taxon>
        <taxon>Tetrahymenidae</taxon>
        <taxon>Tetrahymena</taxon>
    </lineage>
</organism>
<dbReference type="Proteomes" id="UP000009168">
    <property type="component" value="Unassembled WGS sequence"/>
</dbReference>
<protein>
    <submittedName>
        <fullName evidence="2">Uncharacterized protein</fullName>
    </submittedName>
</protein>
<sequence>MFRLLVKITFFIKIFPNSIQLPIRLLLGVTPNAIFEGSILKTLTSSGIIFIDITNGQIKRQTNCFYTNDVPAHKVQKYHVRVIVYIQHDRMQGVQQELAKINTQSKRLTFTIQKNQTKPHKQNQKETGPFSTQYYKNKLEKNLKFQAERINFPLLQIFAKKYLGMKKRTNKKVHQKSKNFAEEEKNTTL</sequence>
<feature type="region of interest" description="Disordered" evidence="1">
    <location>
        <begin position="168"/>
        <end position="189"/>
    </location>
</feature>
<dbReference type="InParanoid" id="W7XH20"/>
<keyword evidence="3" id="KW-1185">Reference proteome</keyword>
<dbReference type="AlphaFoldDB" id="W7XH20"/>
<dbReference type="KEGG" id="tet:TTHERM_000538611"/>
<dbReference type="RefSeq" id="XP_012651037.1">
    <property type="nucleotide sequence ID" value="XM_012795583.1"/>
</dbReference>
<feature type="compositionally biased region" description="Basic and acidic residues" evidence="1">
    <location>
        <begin position="179"/>
        <end position="189"/>
    </location>
</feature>
<evidence type="ECO:0000313" key="2">
    <source>
        <dbReference type="EMBL" id="EWS76413.1"/>
    </source>
</evidence>
<name>W7XH20_TETTS</name>
<evidence type="ECO:0000313" key="3">
    <source>
        <dbReference type="Proteomes" id="UP000009168"/>
    </source>
</evidence>
<evidence type="ECO:0000256" key="1">
    <source>
        <dbReference type="SAM" id="MobiDB-lite"/>
    </source>
</evidence>
<feature type="compositionally biased region" description="Basic residues" evidence="1">
    <location>
        <begin position="168"/>
        <end position="177"/>
    </location>
</feature>